<keyword evidence="2" id="KW-1185">Reference proteome</keyword>
<dbReference type="Proteomes" id="UP001154329">
    <property type="component" value="Chromosome 3"/>
</dbReference>
<dbReference type="EMBL" id="OU899036">
    <property type="protein sequence ID" value="CAH1731496.1"/>
    <property type="molecule type" value="Genomic_DNA"/>
</dbReference>
<organism evidence="1 2">
    <name type="scientific">Aphis gossypii</name>
    <name type="common">Cotton aphid</name>
    <dbReference type="NCBI Taxonomy" id="80765"/>
    <lineage>
        <taxon>Eukaryota</taxon>
        <taxon>Metazoa</taxon>
        <taxon>Ecdysozoa</taxon>
        <taxon>Arthropoda</taxon>
        <taxon>Hexapoda</taxon>
        <taxon>Insecta</taxon>
        <taxon>Pterygota</taxon>
        <taxon>Neoptera</taxon>
        <taxon>Paraneoptera</taxon>
        <taxon>Hemiptera</taxon>
        <taxon>Sternorrhyncha</taxon>
        <taxon>Aphidomorpha</taxon>
        <taxon>Aphidoidea</taxon>
        <taxon>Aphididae</taxon>
        <taxon>Aphidini</taxon>
        <taxon>Aphis</taxon>
        <taxon>Aphis</taxon>
    </lineage>
</organism>
<dbReference type="AlphaFoldDB" id="A0A9P0J7N2"/>
<protein>
    <submittedName>
        <fullName evidence="1">Uncharacterized protein</fullName>
    </submittedName>
</protein>
<evidence type="ECO:0000313" key="2">
    <source>
        <dbReference type="Proteomes" id="UP001154329"/>
    </source>
</evidence>
<name>A0A9P0J7N2_APHGO</name>
<reference evidence="1" key="2">
    <citation type="submission" date="2022-10" db="EMBL/GenBank/DDBJ databases">
        <authorList>
            <consortium name="ENA_rothamsted_submissions"/>
            <consortium name="culmorum"/>
            <person name="King R."/>
        </authorList>
    </citation>
    <scope>NUCLEOTIDE SEQUENCE</scope>
</reference>
<proteinExistence type="predicted"/>
<accession>A0A9P0J7N2</accession>
<reference evidence="1" key="1">
    <citation type="submission" date="2022-02" db="EMBL/GenBank/DDBJ databases">
        <authorList>
            <person name="King R."/>
        </authorList>
    </citation>
    <scope>NUCLEOTIDE SEQUENCE</scope>
</reference>
<gene>
    <name evidence="1" type="ORF">APHIGO_LOCUS8193</name>
</gene>
<evidence type="ECO:0000313" key="1">
    <source>
        <dbReference type="EMBL" id="CAH1731496.1"/>
    </source>
</evidence>
<sequence length="129" mass="15068">MCNPFLQGLMEYKVGDETVFGGLIFVNIELLRNYLPFMRRSSVIIIDGTFGILPRIPRDMEQLVTIPVLLDNISFPIVYAILNQRTYSRLWKFLRNELPFDLLNWQGIQVITDYETTLKNATRRVLPKS</sequence>